<dbReference type="InterPro" id="IPR020103">
    <property type="entry name" value="PsdUridine_synth_cat_dom_sf"/>
</dbReference>
<dbReference type="AlphaFoldDB" id="A0A8S1H815"/>
<evidence type="ECO:0000256" key="2">
    <source>
        <dbReference type="ARBA" id="ARBA00022694"/>
    </source>
</evidence>
<comment type="catalytic activity">
    <reaction evidence="4">
        <text>a uridine in tRNA = a pseudouridine in tRNA</text>
        <dbReference type="Rhea" id="RHEA:54572"/>
        <dbReference type="Rhea" id="RHEA-COMP:13339"/>
        <dbReference type="Rhea" id="RHEA-COMP:13934"/>
        <dbReference type="ChEBI" id="CHEBI:65314"/>
        <dbReference type="ChEBI" id="CHEBI:65315"/>
    </reaction>
</comment>
<dbReference type="GO" id="GO:0009982">
    <property type="term" value="F:pseudouridine synthase activity"/>
    <property type="evidence" value="ECO:0007669"/>
    <property type="project" value="InterPro"/>
</dbReference>
<feature type="region of interest" description="Disordered" evidence="6">
    <location>
        <begin position="582"/>
        <end position="606"/>
    </location>
</feature>
<dbReference type="SUPFAM" id="SSF55120">
    <property type="entry name" value="Pseudouridine synthase"/>
    <property type="match status" value="1"/>
</dbReference>
<dbReference type="GO" id="GO:0001522">
    <property type="term" value="P:pseudouridine synthesis"/>
    <property type="evidence" value="ECO:0007669"/>
    <property type="project" value="InterPro"/>
</dbReference>
<evidence type="ECO:0000313" key="8">
    <source>
        <dbReference type="EMBL" id="CAD6191575.1"/>
    </source>
</evidence>
<evidence type="ECO:0000259" key="7">
    <source>
        <dbReference type="PROSITE" id="PS50984"/>
    </source>
</evidence>
<dbReference type="CDD" id="cd02576">
    <property type="entry name" value="PseudoU_synth_ScPUS7"/>
    <property type="match status" value="1"/>
</dbReference>
<dbReference type="Proteomes" id="UP000835052">
    <property type="component" value="Unassembled WGS sequence"/>
</dbReference>
<comment type="similarity">
    <text evidence="1">Belongs to the pseudouridine synthase TruD family.</text>
</comment>
<organism evidence="8 9">
    <name type="scientific">Caenorhabditis auriculariae</name>
    <dbReference type="NCBI Taxonomy" id="2777116"/>
    <lineage>
        <taxon>Eukaryota</taxon>
        <taxon>Metazoa</taxon>
        <taxon>Ecdysozoa</taxon>
        <taxon>Nematoda</taxon>
        <taxon>Chromadorea</taxon>
        <taxon>Rhabditida</taxon>
        <taxon>Rhabditina</taxon>
        <taxon>Rhabditomorpha</taxon>
        <taxon>Rhabditoidea</taxon>
        <taxon>Rhabditidae</taxon>
        <taxon>Peloderinae</taxon>
        <taxon>Caenorhabditis</taxon>
    </lineage>
</organism>
<gene>
    <name evidence="8" type="ORF">CAUJ_LOCUS7494</name>
</gene>
<dbReference type="GO" id="GO:0008033">
    <property type="term" value="P:tRNA processing"/>
    <property type="evidence" value="ECO:0007669"/>
    <property type="project" value="UniProtKB-KW"/>
</dbReference>
<feature type="coiled-coil region" evidence="5">
    <location>
        <begin position="538"/>
        <end position="569"/>
    </location>
</feature>
<evidence type="ECO:0000313" key="9">
    <source>
        <dbReference type="Proteomes" id="UP000835052"/>
    </source>
</evidence>
<dbReference type="PROSITE" id="PS50984">
    <property type="entry name" value="TRUD"/>
    <property type="match status" value="1"/>
</dbReference>
<keyword evidence="5" id="KW-0175">Coiled coil</keyword>
<dbReference type="GO" id="GO:0003723">
    <property type="term" value="F:RNA binding"/>
    <property type="evidence" value="ECO:0007669"/>
    <property type="project" value="InterPro"/>
</dbReference>
<dbReference type="InterPro" id="IPR011760">
    <property type="entry name" value="PsdUridine_synth_TruD_insert"/>
</dbReference>
<keyword evidence="2" id="KW-0819">tRNA processing</keyword>
<dbReference type="GO" id="GO:0005634">
    <property type="term" value="C:nucleus"/>
    <property type="evidence" value="ECO:0007669"/>
    <property type="project" value="TreeGrafter"/>
</dbReference>
<keyword evidence="9" id="KW-1185">Reference proteome</keyword>
<dbReference type="PANTHER" id="PTHR13326:SF31">
    <property type="entry name" value="PSEUDOURIDYLATE SYNTHASE 7 HOMOLOG"/>
    <property type="match status" value="1"/>
</dbReference>
<accession>A0A8S1H815</accession>
<dbReference type="Pfam" id="PF01142">
    <property type="entry name" value="TruD"/>
    <property type="match status" value="1"/>
</dbReference>
<dbReference type="InterPro" id="IPR042214">
    <property type="entry name" value="TruD_catalytic"/>
</dbReference>
<dbReference type="EMBL" id="CAJGYM010000022">
    <property type="protein sequence ID" value="CAD6191575.1"/>
    <property type="molecule type" value="Genomic_DNA"/>
</dbReference>
<name>A0A8S1H815_9PELO</name>
<evidence type="ECO:0000256" key="6">
    <source>
        <dbReference type="SAM" id="MobiDB-lite"/>
    </source>
</evidence>
<evidence type="ECO:0000256" key="4">
    <source>
        <dbReference type="ARBA" id="ARBA00036943"/>
    </source>
</evidence>
<dbReference type="PIRSF" id="PIRSF037016">
    <property type="entry name" value="Pseudouridin_synth_euk_prd"/>
    <property type="match status" value="1"/>
</dbReference>
<proteinExistence type="inferred from homology"/>
<keyword evidence="3" id="KW-0413">Isomerase</keyword>
<feature type="compositionally biased region" description="Basic and acidic residues" evidence="6">
    <location>
        <begin position="582"/>
        <end position="592"/>
    </location>
</feature>
<dbReference type="InterPro" id="IPR001656">
    <property type="entry name" value="PsdUridine_synth_TruD"/>
</dbReference>
<evidence type="ECO:0000256" key="5">
    <source>
        <dbReference type="SAM" id="Coils"/>
    </source>
</evidence>
<reference evidence="8" key="1">
    <citation type="submission" date="2020-10" db="EMBL/GenBank/DDBJ databases">
        <authorList>
            <person name="Kikuchi T."/>
        </authorList>
    </citation>
    <scope>NUCLEOTIDE SEQUENCE</scope>
    <source>
        <strain evidence="8">NKZ352</strain>
    </source>
</reference>
<dbReference type="OrthoDB" id="447290at2759"/>
<feature type="domain" description="TRUD" evidence="7">
    <location>
        <begin position="262"/>
        <end position="470"/>
    </location>
</feature>
<protein>
    <recommendedName>
        <fullName evidence="7">TRUD domain-containing protein</fullName>
    </recommendedName>
</protein>
<comment type="caution">
    <text evidence="8">The sequence shown here is derived from an EMBL/GenBank/DDBJ whole genome shotgun (WGS) entry which is preliminary data.</text>
</comment>
<dbReference type="NCBIfam" id="TIGR00094">
    <property type="entry name" value="tRNA_TruD_broad"/>
    <property type="match status" value="1"/>
</dbReference>
<dbReference type="PANTHER" id="PTHR13326">
    <property type="entry name" value="TRNA PSEUDOURIDINE SYNTHASE D"/>
    <property type="match status" value="1"/>
</dbReference>
<evidence type="ECO:0000256" key="3">
    <source>
        <dbReference type="ARBA" id="ARBA00023235"/>
    </source>
</evidence>
<dbReference type="Gene3D" id="3.30.2350.20">
    <property type="entry name" value="TruD, catalytic domain"/>
    <property type="match status" value="2"/>
</dbReference>
<evidence type="ECO:0000256" key="1">
    <source>
        <dbReference type="ARBA" id="ARBA00007953"/>
    </source>
</evidence>
<sequence length="606" mass="67602">MEVDFGLTEYIKTGEPVSTLLKELYSDFIVQEILADKTVLRIASPEEVRGQLTVVQDVKPDESVELPSSISEEVLKNLNELGVNGDLKEVIIPVEGLEKESRKGVHAFIRARFRGNLNSEMKENGIRVTVFSKKDLKRKRWDPNLPEECHFTLAKENKETSYALGIVSKFLNITPNSFRTHGIKDKRAFTVQRVSCKRLEKAKLLGLNPRIRDILVYDVSYHTNHVQMGAHWGNRFNIVLRNISLDAEEGLRSNLESFEKNGFINYFGTQRFGSFGTSTASIGKLILKRDWEGAVRQILHRGSLPVYLTTGTVGDALKCWEETGDASQALKKLKGAQAFASIEGVVFKCLARGGTWQKCITEAVPVNTRSLYVHAYQSLLWNRAASRRMLERGIAVSTEDCGADGKPLSEGASQFEIHIPIPGENASFAQNYVSKWYEEMMAADGVSNDSFTTLKDRFSLGECSRPLFVLPEDVKFEFIRHSGLRDHLQDTINTRSIPLEQRVGDLLALKVCFNLPSGAYATVALREITKADMGKAAMKAGSENLRRLTEEAKEKLAEAVDVIDEAAETKEELADVAVKEEMSEKSALKEEAPESFALEGGLEAEL</sequence>